<gene>
    <name evidence="1" type="ORF">H6A19_05925</name>
</gene>
<dbReference type="EMBL" id="JACJLL010000026">
    <property type="protein sequence ID" value="MBM6818876.1"/>
    <property type="molecule type" value="Genomic_DNA"/>
</dbReference>
<organism evidence="1 2">
    <name type="scientific">Clostridium saudiense</name>
    <dbReference type="NCBI Taxonomy" id="1414720"/>
    <lineage>
        <taxon>Bacteria</taxon>
        <taxon>Bacillati</taxon>
        <taxon>Bacillota</taxon>
        <taxon>Clostridia</taxon>
        <taxon>Eubacteriales</taxon>
        <taxon>Clostridiaceae</taxon>
        <taxon>Clostridium</taxon>
    </lineage>
</organism>
<dbReference type="RefSeq" id="WP_204572027.1">
    <property type="nucleotide sequence ID" value="NZ_JACJLL010000026.1"/>
</dbReference>
<comment type="caution">
    <text evidence="1">The sequence shown here is derived from an EMBL/GenBank/DDBJ whole genome shotgun (WGS) entry which is preliminary data.</text>
</comment>
<name>A0ABS2FFZ2_9CLOT</name>
<evidence type="ECO:0008006" key="3">
    <source>
        <dbReference type="Google" id="ProtNLM"/>
    </source>
</evidence>
<accession>A0ABS2FFZ2</accession>
<protein>
    <recommendedName>
        <fullName evidence="3">Head-tail adaptor protein</fullName>
    </recommendedName>
</protein>
<keyword evidence="2" id="KW-1185">Reference proteome</keyword>
<evidence type="ECO:0000313" key="1">
    <source>
        <dbReference type="EMBL" id="MBM6818876.1"/>
    </source>
</evidence>
<proteinExistence type="predicted"/>
<evidence type="ECO:0000313" key="2">
    <source>
        <dbReference type="Proteomes" id="UP000767334"/>
    </source>
</evidence>
<reference evidence="1 2" key="1">
    <citation type="journal article" date="2021" name="Sci. Rep.">
        <title>The distribution of antibiotic resistance genes in chicken gut microbiota commensals.</title>
        <authorList>
            <person name="Juricova H."/>
            <person name="Matiasovicova J."/>
            <person name="Kubasova T."/>
            <person name="Cejkova D."/>
            <person name="Rychlik I."/>
        </authorList>
    </citation>
    <scope>NUCLEOTIDE SEQUENCE [LARGE SCALE GENOMIC DNA]</scope>
    <source>
        <strain evidence="1 2">An435</strain>
    </source>
</reference>
<sequence>MGRSIPKSNNNRAVLSLRPLTERVTIVKCSLDQWGDPIELSRTTAPASVKLTETDNKTTTVILLRSDININIADAVEYNGSTYQVVSVVAVKDMNGGIVNIRVTAR</sequence>
<dbReference type="Proteomes" id="UP000767334">
    <property type="component" value="Unassembled WGS sequence"/>
</dbReference>